<keyword evidence="2" id="KW-0012">Acyltransferase</keyword>
<organism evidence="2 3">
    <name type="scientific">Mannheimia haemolytica</name>
    <name type="common">Pasteurella haemolytica</name>
    <dbReference type="NCBI Taxonomy" id="75985"/>
    <lineage>
        <taxon>Bacteria</taxon>
        <taxon>Pseudomonadati</taxon>
        <taxon>Pseudomonadota</taxon>
        <taxon>Gammaproteobacteria</taxon>
        <taxon>Pasteurellales</taxon>
        <taxon>Pasteurellaceae</taxon>
        <taxon>Mannheimia</taxon>
    </lineage>
</organism>
<dbReference type="GO" id="GO:0008861">
    <property type="term" value="F:formate C-acetyltransferase activity"/>
    <property type="evidence" value="ECO:0007669"/>
    <property type="project" value="UniProtKB-EC"/>
</dbReference>
<dbReference type="InterPro" id="IPR050244">
    <property type="entry name" value="Auton_GlycylRad_Cofactor"/>
</dbReference>
<dbReference type="AlphaFoldDB" id="A0A378MYX1"/>
<evidence type="ECO:0000313" key="3">
    <source>
        <dbReference type="Proteomes" id="UP000254802"/>
    </source>
</evidence>
<dbReference type="PANTHER" id="PTHR30191:SF0">
    <property type="entry name" value="FORMATE ACETYLTRANSFERASE 1"/>
    <property type="match status" value="1"/>
</dbReference>
<dbReference type="Pfam" id="PF02901">
    <property type="entry name" value="PFL-like"/>
    <property type="match status" value="1"/>
</dbReference>
<dbReference type="InterPro" id="IPR004184">
    <property type="entry name" value="PFL_dom"/>
</dbReference>
<dbReference type="GO" id="GO:0005829">
    <property type="term" value="C:cytosol"/>
    <property type="evidence" value="ECO:0007669"/>
    <property type="project" value="TreeGrafter"/>
</dbReference>
<dbReference type="EMBL" id="UGPN01000002">
    <property type="protein sequence ID" value="STY60519.1"/>
    <property type="molecule type" value="Genomic_DNA"/>
</dbReference>
<evidence type="ECO:0000313" key="2">
    <source>
        <dbReference type="EMBL" id="STY60519.1"/>
    </source>
</evidence>
<feature type="domain" description="PFL" evidence="1">
    <location>
        <begin position="1"/>
        <end position="95"/>
    </location>
</feature>
<accession>A0A378MYX1</accession>
<dbReference type="Proteomes" id="UP000254802">
    <property type="component" value="Unassembled WGS sequence"/>
</dbReference>
<dbReference type="Gene3D" id="3.20.70.20">
    <property type="match status" value="1"/>
</dbReference>
<dbReference type="EC" id="2.3.1.54" evidence="2"/>
<keyword evidence="2" id="KW-0808">Transferase</keyword>
<dbReference type="PROSITE" id="PS51554">
    <property type="entry name" value="PFL"/>
    <property type="match status" value="1"/>
</dbReference>
<reference evidence="2 3" key="1">
    <citation type="submission" date="2018-06" db="EMBL/GenBank/DDBJ databases">
        <authorList>
            <consortium name="Pathogen Informatics"/>
            <person name="Doyle S."/>
        </authorList>
    </citation>
    <scope>NUCLEOTIDE SEQUENCE [LARGE SCALE GENOMIC DNA]</scope>
    <source>
        <strain evidence="2 3">NCTC10638</strain>
    </source>
</reference>
<protein>
    <submittedName>
        <fullName evidence="2">Formate acetyltransferase 1</fullName>
        <ecNumber evidence="2">2.3.1.54</ecNumber>
    </submittedName>
</protein>
<dbReference type="PANTHER" id="PTHR30191">
    <property type="entry name" value="FORMATE ACETYLTRANSFERASE"/>
    <property type="match status" value="1"/>
</dbReference>
<name>A0A378MYX1_MANHA</name>
<proteinExistence type="predicted"/>
<dbReference type="SUPFAM" id="SSF51998">
    <property type="entry name" value="PFL-like glycyl radical enzymes"/>
    <property type="match status" value="1"/>
</dbReference>
<gene>
    <name evidence="2" type="primary">pflB_2</name>
    <name evidence="2" type="ORF">NCTC10638_01724</name>
</gene>
<evidence type="ECO:0000259" key="1">
    <source>
        <dbReference type="PROSITE" id="PS51554"/>
    </source>
</evidence>
<sequence length="95" mass="10698">MGPSPEPNLTILWSEQLPEAFKRYCAKVSIDTSSVQYENDDLMRPDFQNDDYAIACCVSPMIVGKMMQFFGARANLAKTLLYAINAVLMRNQATK</sequence>